<dbReference type="InterPro" id="IPR006205">
    <property type="entry name" value="Mev_gal_kin"/>
</dbReference>
<dbReference type="RefSeq" id="WP_010654238.1">
    <property type="nucleotide sequence ID" value="NZ_JAPHOO010000001.1"/>
</dbReference>
<evidence type="ECO:0000256" key="8">
    <source>
        <dbReference type="ARBA" id="ARBA00023098"/>
    </source>
</evidence>
<keyword evidence="2" id="KW-0444">Lipid biosynthesis</keyword>
<dbReference type="GO" id="GO:0019287">
    <property type="term" value="P:isopentenyl diphosphate biosynthetic process, mevalonate pathway"/>
    <property type="evidence" value="ECO:0007669"/>
    <property type="project" value="UniProtKB-UniPathway"/>
</dbReference>
<protein>
    <submittedName>
        <fullName evidence="11">Mevalonate kinase</fullName>
    </submittedName>
</protein>
<evidence type="ECO:0000256" key="2">
    <source>
        <dbReference type="ARBA" id="ARBA00022516"/>
    </source>
</evidence>
<evidence type="ECO:0000256" key="9">
    <source>
        <dbReference type="ARBA" id="ARBA00029438"/>
    </source>
</evidence>
<name>A0A377GBE4_9GAMM</name>
<reference evidence="11 12" key="1">
    <citation type="submission" date="2018-06" db="EMBL/GenBank/DDBJ databases">
        <authorList>
            <consortium name="Pathogen Informatics"/>
            <person name="Doyle S."/>
        </authorList>
    </citation>
    <scope>NUCLEOTIDE SEQUENCE [LARGE SCALE GENOMIC DNA]</scope>
    <source>
        <strain evidence="11 12">NCTC11370</strain>
    </source>
</reference>
<keyword evidence="4" id="KW-0547">Nucleotide-binding</keyword>
<dbReference type="Pfam" id="PF00288">
    <property type="entry name" value="GHMP_kinases_N"/>
    <property type="match status" value="1"/>
</dbReference>
<dbReference type="InterPro" id="IPR014721">
    <property type="entry name" value="Ribsml_uS5_D2-typ_fold_subgr"/>
</dbReference>
<dbReference type="PANTHER" id="PTHR43290">
    <property type="entry name" value="MEVALONATE KINASE"/>
    <property type="match status" value="1"/>
</dbReference>
<evidence type="ECO:0000256" key="1">
    <source>
        <dbReference type="ARBA" id="ARBA00022490"/>
    </source>
</evidence>
<accession>A0A377GBE4</accession>
<keyword evidence="6" id="KW-0067">ATP-binding</keyword>
<dbReference type="AlphaFoldDB" id="A0A377GBE4"/>
<keyword evidence="8" id="KW-0443">Lipid metabolism</keyword>
<dbReference type="GO" id="GO:0005524">
    <property type="term" value="F:ATP binding"/>
    <property type="evidence" value="ECO:0007669"/>
    <property type="project" value="UniProtKB-KW"/>
</dbReference>
<dbReference type="GeneID" id="93292983"/>
<evidence type="ECO:0000256" key="3">
    <source>
        <dbReference type="ARBA" id="ARBA00022679"/>
    </source>
</evidence>
<keyword evidence="1" id="KW-0963">Cytoplasm</keyword>
<dbReference type="EMBL" id="UGGT01000001">
    <property type="protein sequence ID" value="STO22125.1"/>
    <property type="molecule type" value="Genomic_DNA"/>
</dbReference>
<dbReference type="SUPFAM" id="SSF54211">
    <property type="entry name" value="Ribosomal protein S5 domain 2-like"/>
    <property type="match status" value="1"/>
</dbReference>
<dbReference type="Gene3D" id="3.30.230.10">
    <property type="match status" value="1"/>
</dbReference>
<dbReference type="InterPro" id="IPR036554">
    <property type="entry name" value="GHMP_kinase_C_sf"/>
</dbReference>
<proteinExistence type="predicted"/>
<dbReference type="InterPro" id="IPR020568">
    <property type="entry name" value="Ribosomal_Su5_D2-typ_SF"/>
</dbReference>
<dbReference type="STRING" id="1094715.GCA_000236165_02057"/>
<evidence type="ECO:0000256" key="7">
    <source>
        <dbReference type="ARBA" id="ARBA00022842"/>
    </source>
</evidence>
<dbReference type="InterPro" id="IPR006204">
    <property type="entry name" value="GHMP_kinase_N_dom"/>
</dbReference>
<sequence>MTFKINVPAKCILAGEHLILERGYAIVAPFHQYNLTLGYESGKRKTMDLISAEANDSFGIILWPAIYKAYELLQKDPHKITGVFDIKSTITPCGGLGFSAALCVAITEWIIYQGLLPRSELFEFAVELENMFHKQSSGVDIAGVTAKNIIKYFPNRELCEMNPAWEPLFYISSSNESSITGACVKKVQELKKENPKKSEIIYEKMLQAVLLIQSALEEKNDESLHILAQGLAAGNECFYEWGLVSPQLHNHIQQLKEYALACKVVGSGFGGHVLSLWKEPPPSDFPIQLHPLILNSTKKEELAS</sequence>
<keyword evidence="5 11" id="KW-0418">Kinase</keyword>
<evidence type="ECO:0000256" key="6">
    <source>
        <dbReference type="ARBA" id="ARBA00022840"/>
    </source>
</evidence>
<dbReference type="SUPFAM" id="SSF55060">
    <property type="entry name" value="GHMP Kinase, C-terminal domain"/>
    <property type="match status" value="1"/>
</dbReference>
<keyword evidence="3" id="KW-0808">Transferase</keyword>
<dbReference type="Gene3D" id="3.30.70.890">
    <property type="entry name" value="GHMP kinase, C-terminal domain"/>
    <property type="match status" value="1"/>
</dbReference>
<dbReference type="PANTHER" id="PTHR43290:SF2">
    <property type="entry name" value="MEVALONATE KINASE"/>
    <property type="match status" value="1"/>
</dbReference>
<organism evidence="11 12">
    <name type="scientific">Fluoribacter dumoffii</name>
    <dbReference type="NCBI Taxonomy" id="463"/>
    <lineage>
        <taxon>Bacteria</taxon>
        <taxon>Pseudomonadati</taxon>
        <taxon>Pseudomonadota</taxon>
        <taxon>Gammaproteobacteria</taxon>
        <taxon>Legionellales</taxon>
        <taxon>Legionellaceae</taxon>
        <taxon>Fluoribacter</taxon>
    </lineage>
</organism>
<dbReference type="OrthoDB" id="9764892at2"/>
<keyword evidence="12" id="KW-1185">Reference proteome</keyword>
<evidence type="ECO:0000256" key="4">
    <source>
        <dbReference type="ARBA" id="ARBA00022741"/>
    </source>
</evidence>
<dbReference type="GO" id="GO:0004496">
    <property type="term" value="F:mevalonate kinase activity"/>
    <property type="evidence" value="ECO:0007669"/>
    <property type="project" value="InterPro"/>
</dbReference>
<evidence type="ECO:0000313" key="12">
    <source>
        <dbReference type="Proteomes" id="UP000254554"/>
    </source>
</evidence>
<feature type="domain" description="GHMP kinase N-terminal" evidence="10">
    <location>
        <begin position="66"/>
        <end position="142"/>
    </location>
</feature>
<gene>
    <name evidence="11" type="ORF">NCTC11370_02210</name>
</gene>
<keyword evidence="7" id="KW-0460">Magnesium</keyword>
<dbReference type="PRINTS" id="PR00959">
    <property type="entry name" value="MEVGALKINASE"/>
</dbReference>
<evidence type="ECO:0000259" key="10">
    <source>
        <dbReference type="Pfam" id="PF00288"/>
    </source>
</evidence>
<dbReference type="GO" id="GO:0005829">
    <property type="term" value="C:cytosol"/>
    <property type="evidence" value="ECO:0007669"/>
    <property type="project" value="TreeGrafter"/>
</dbReference>
<evidence type="ECO:0000256" key="5">
    <source>
        <dbReference type="ARBA" id="ARBA00022777"/>
    </source>
</evidence>
<dbReference type="UniPathway" id="UPA00057">
    <property type="reaction ID" value="UER00098"/>
</dbReference>
<evidence type="ECO:0000313" key="11">
    <source>
        <dbReference type="EMBL" id="STO22125.1"/>
    </source>
</evidence>
<dbReference type="Proteomes" id="UP000254554">
    <property type="component" value="Unassembled WGS sequence"/>
</dbReference>
<comment type="pathway">
    <text evidence="9">Isoprenoid biosynthesis; isopentenyl diphosphate biosynthesis via mevalonate pathway; isopentenyl diphosphate from (R)-mevalonate: step 1/3.</text>
</comment>